<evidence type="ECO:0000256" key="2">
    <source>
        <dbReference type="ARBA" id="ARBA00022692"/>
    </source>
</evidence>
<feature type="transmembrane region" description="Helical" evidence="5">
    <location>
        <begin position="86"/>
        <end position="113"/>
    </location>
</feature>
<name>A0AAN7JS46_9MYRT</name>
<dbReference type="Proteomes" id="UP001345219">
    <property type="component" value="Chromosome 16"/>
</dbReference>
<evidence type="ECO:0000256" key="1">
    <source>
        <dbReference type="ARBA" id="ARBA00004141"/>
    </source>
</evidence>
<accession>A0AAN7JS46</accession>
<organism evidence="6 7">
    <name type="scientific">Trapa incisa</name>
    <dbReference type="NCBI Taxonomy" id="236973"/>
    <lineage>
        <taxon>Eukaryota</taxon>
        <taxon>Viridiplantae</taxon>
        <taxon>Streptophyta</taxon>
        <taxon>Embryophyta</taxon>
        <taxon>Tracheophyta</taxon>
        <taxon>Spermatophyta</taxon>
        <taxon>Magnoliopsida</taxon>
        <taxon>eudicotyledons</taxon>
        <taxon>Gunneridae</taxon>
        <taxon>Pentapetalae</taxon>
        <taxon>rosids</taxon>
        <taxon>malvids</taxon>
        <taxon>Myrtales</taxon>
        <taxon>Lythraceae</taxon>
        <taxon>Trapa</taxon>
    </lineage>
</organism>
<dbReference type="AlphaFoldDB" id="A0AAN7JS46"/>
<keyword evidence="7" id="KW-1185">Reference proteome</keyword>
<evidence type="ECO:0000256" key="5">
    <source>
        <dbReference type="SAM" id="Phobius"/>
    </source>
</evidence>
<keyword evidence="4 5" id="KW-0472">Membrane</keyword>
<keyword evidence="3 5" id="KW-1133">Transmembrane helix</keyword>
<gene>
    <name evidence="6" type="ORF">SAY87_021481</name>
</gene>
<dbReference type="GO" id="GO:0016020">
    <property type="term" value="C:membrane"/>
    <property type="evidence" value="ECO:0007669"/>
    <property type="project" value="UniProtKB-SubCell"/>
</dbReference>
<evidence type="ECO:0000256" key="3">
    <source>
        <dbReference type="ARBA" id="ARBA00022989"/>
    </source>
</evidence>
<dbReference type="Gene3D" id="1.20.1250.20">
    <property type="entry name" value="MFS general substrate transporter like domains"/>
    <property type="match status" value="1"/>
</dbReference>
<dbReference type="GO" id="GO:0015112">
    <property type="term" value="F:nitrate transmembrane transporter activity"/>
    <property type="evidence" value="ECO:0007669"/>
    <property type="project" value="InterPro"/>
</dbReference>
<evidence type="ECO:0000256" key="4">
    <source>
        <dbReference type="ARBA" id="ARBA00023136"/>
    </source>
</evidence>
<sequence>MTSASPRPTGAGTASFAGAILSHFAMGPACNLFGPPCCLSHPLHPHLPAIVATSLVSSTQGFVTARFLVVFSLANFVSNQLCMSSVFSATVVGWANGVAAGWAEAGSSLAQLVMPLVYSSLPSALGLSSSPAWRLSLIYPAIFQALTAVLVLVIRQDRPPHVEKQKSFDYNSKDGSSKFLLVLLRGLRNYCYCFGVELQSTIYWPSTSTTDSA</sequence>
<proteinExistence type="predicted"/>
<evidence type="ECO:0000313" key="7">
    <source>
        <dbReference type="Proteomes" id="UP001345219"/>
    </source>
</evidence>
<comment type="caution">
    <text evidence="6">The sequence shown here is derived from an EMBL/GenBank/DDBJ whole genome shotgun (WGS) entry which is preliminary data.</text>
</comment>
<protein>
    <submittedName>
        <fullName evidence="6">Uncharacterized protein</fullName>
    </submittedName>
</protein>
<evidence type="ECO:0000313" key="6">
    <source>
        <dbReference type="EMBL" id="KAK4752683.1"/>
    </source>
</evidence>
<reference evidence="6 7" key="1">
    <citation type="journal article" date="2023" name="Hortic Res">
        <title>Pangenome of water caltrop reveals structural variations and asymmetric subgenome divergence after allopolyploidization.</title>
        <authorList>
            <person name="Zhang X."/>
            <person name="Chen Y."/>
            <person name="Wang L."/>
            <person name="Yuan Y."/>
            <person name="Fang M."/>
            <person name="Shi L."/>
            <person name="Lu R."/>
            <person name="Comes H.P."/>
            <person name="Ma Y."/>
            <person name="Chen Y."/>
            <person name="Huang G."/>
            <person name="Zhou Y."/>
            <person name="Zheng Z."/>
            <person name="Qiu Y."/>
        </authorList>
    </citation>
    <scope>NUCLEOTIDE SEQUENCE [LARGE SCALE GENOMIC DNA]</scope>
    <source>
        <tissue evidence="6">Roots</tissue>
    </source>
</reference>
<dbReference type="SUPFAM" id="SSF103473">
    <property type="entry name" value="MFS general substrate transporter"/>
    <property type="match status" value="1"/>
</dbReference>
<keyword evidence="2 5" id="KW-0812">Transmembrane</keyword>
<feature type="transmembrane region" description="Helical" evidence="5">
    <location>
        <begin position="50"/>
        <end position="74"/>
    </location>
</feature>
<feature type="transmembrane region" description="Helical" evidence="5">
    <location>
        <begin position="133"/>
        <end position="154"/>
    </location>
</feature>
<dbReference type="InterPro" id="IPR036259">
    <property type="entry name" value="MFS_trans_sf"/>
</dbReference>
<dbReference type="InterPro" id="IPR044772">
    <property type="entry name" value="NO3_transporter"/>
</dbReference>
<dbReference type="EMBL" id="JAXIOK010000016">
    <property type="protein sequence ID" value="KAK4752683.1"/>
    <property type="molecule type" value="Genomic_DNA"/>
</dbReference>
<comment type="subcellular location">
    <subcellularLocation>
        <location evidence="1">Membrane</location>
        <topology evidence="1">Multi-pass membrane protein</topology>
    </subcellularLocation>
</comment>
<dbReference type="PANTHER" id="PTHR23515">
    <property type="entry name" value="HIGH-AFFINITY NITRATE TRANSPORTER 2.3"/>
    <property type="match status" value="1"/>
</dbReference>